<feature type="chain" id="PRO_5045896854" evidence="10">
    <location>
        <begin position="33"/>
        <end position="782"/>
    </location>
</feature>
<feature type="domain" description="TonB-dependent receptor-like beta-barrel" evidence="11">
    <location>
        <begin position="305"/>
        <end position="743"/>
    </location>
</feature>
<dbReference type="InterPro" id="IPR037066">
    <property type="entry name" value="Plug_dom_sf"/>
</dbReference>
<evidence type="ECO:0000259" key="12">
    <source>
        <dbReference type="Pfam" id="PF07715"/>
    </source>
</evidence>
<evidence type="ECO:0000256" key="8">
    <source>
        <dbReference type="PROSITE-ProRule" id="PRU01360"/>
    </source>
</evidence>
<dbReference type="InterPro" id="IPR012910">
    <property type="entry name" value="Plug_dom"/>
</dbReference>
<evidence type="ECO:0000256" key="9">
    <source>
        <dbReference type="RuleBase" id="RU003357"/>
    </source>
</evidence>
<sequence length="782" mass="82614">MSRVIGSTFRSLLKASAAFGLLAAFGSGGAHASEADGLSGRVVRDGDTVDEVVVTGTNIRGAMIAPTSLTTVTRQDFERSGFLDIGQAMRSLPVNFAGGLNPETSLTAGPSDGATNNRIGVASPNLRGLGSGATLTLLNGKRLPPAGQGLSVDLSLIPIAAIERVEVLADGASAIYGADAVAGVVNIITRRRFDGMEARAQYGAADGGMATYSASLMGGLDRGRLSAIAGAQYFQREKLSAEKRYASRSAPLPFTVVGEVERASYFASATYEVSKDVELYADALYTQSLGETLNTNTSRTIITQFQKASQYEISAGAKASLGHGWDADVFGLVARNVSKYPNLNQNAVGIVRFVPNDRIDDLRSTEARFDGPLFSLPGGQVKAAVGLAYRKEKYFSRVSKINNSRDVTSIYGELEAPIVGEANKLPMVDSLLLSVAGRRDDYSDFGAVSVPKVAGAWGLTRDFTVTSSYSKSFRAPSGFDQASAYSASIRTIVDPTSPSGSTRGLYLTGTGAPVGPERANSFNIDATYAPGWASGLKLSLGYYRVRYANRIANPDPASAYARNLTGAPEELLNRSPTQAELIALFNGATSATASGGLPLDPTLVQTVIDMRNTNIAQSKIKGWQASADYRARLGGGDMDLSLDVAYVDSFIDVLRAGTAPVQRAGVIFSPPKLRSRAGAQWSGEALSTSVFWNHTDDYLDNRVATAPQPVKAWDTIDASVTYKPEALGSLGRGARIVLSVTNLFDAGPPLVAPLNTASLLSWDTTNASIVGRFTSIELVKTW</sequence>
<evidence type="ECO:0000256" key="2">
    <source>
        <dbReference type="ARBA" id="ARBA00022448"/>
    </source>
</evidence>
<keyword evidence="5 9" id="KW-0798">TonB box</keyword>
<feature type="signal peptide" evidence="10">
    <location>
        <begin position="1"/>
        <end position="32"/>
    </location>
</feature>
<evidence type="ECO:0000259" key="11">
    <source>
        <dbReference type="Pfam" id="PF00593"/>
    </source>
</evidence>
<dbReference type="Gene3D" id="2.40.170.20">
    <property type="entry name" value="TonB-dependent receptor, beta-barrel domain"/>
    <property type="match status" value="1"/>
</dbReference>
<dbReference type="Proteomes" id="UP001057520">
    <property type="component" value="Chromosome"/>
</dbReference>
<evidence type="ECO:0000313" key="14">
    <source>
        <dbReference type="Proteomes" id="UP001057520"/>
    </source>
</evidence>
<keyword evidence="4 8" id="KW-0812">Transmembrane</keyword>
<dbReference type="SUPFAM" id="SSF56935">
    <property type="entry name" value="Porins"/>
    <property type="match status" value="1"/>
</dbReference>
<dbReference type="InterPro" id="IPR006311">
    <property type="entry name" value="TAT_signal"/>
</dbReference>
<organism evidence="13 14">
    <name type="scientific">Caulobacter segnis</name>
    <dbReference type="NCBI Taxonomy" id="88688"/>
    <lineage>
        <taxon>Bacteria</taxon>
        <taxon>Pseudomonadati</taxon>
        <taxon>Pseudomonadota</taxon>
        <taxon>Alphaproteobacteria</taxon>
        <taxon>Caulobacterales</taxon>
        <taxon>Caulobacteraceae</taxon>
        <taxon>Caulobacter</taxon>
    </lineage>
</organism>
<accession>A0ABY4ZRG4</accession>
<comment type="subcellular location">
    <subcellularLocation>
        <location evidence="1 8">Cell outer membrane</location>
        <topology evidence="1 8">Multi-pass membrane protein</topology>
    </subcellularLocation>
</comment>
<name>A0ABY4ZRG4_9CAUL</name>
<dbReference type="PROSITE" id="PS52016">
    <property type="entry name" value="TONB_DEPENDENT_REC_3"/>
    <property type="match status" value="1"/>
</dbReference>
<keyword evidence="14" id="KW-1185">Reference proteome</keyword>
<dbReference type="InterPro" id="IPR036942">
    <property type="entry name" value="Beta-barrel_TonB_sf"/>
</dbReference>
<dbReference type="Gene3D" id="2.170.130.10">
    <property type="entry name" value="TonB-dependent receptor, plug domain"/>
    <property type="match status" value="1"/>
</dbReference>
<reference evidence="13 14" key="1">
    <citation type="submission" date="2022-04" db="EMBL/GenBank/DDBJ databases">
        <title>Genome sequence of soybean root-associated Caulobacter segnis RL271.</title>
        <authorList>
            <person name="Longley R."/>
            <person name="Bonito G."/>
            <person name="Trigodet F."/>
            <person name="Crosson S."/>
            <person name="Fiebig A."/>
        </authorList>
    </citation>
    <scope>NUCLEOTIDE SEQUENCE [LARGE SCALE GENOMIC DNA]</scope>
    <source>
        <strain evidence="13 14">RL271</strain>
    </source>
</reference>
<evidence type="ECO:0000256" key="6">
    <source>
        <dbReference type="ARBA" id="ARBA00023136"/>
    </source>
</evidence>
<dbReference type="PANTHER" id="PTHR47234:SF3">
    <property type="entry name" value="SECRETIN_TONB SHORT N-TERMINAL DOMAIN-CONTAINING PROTEIN"/>
    <property type="match status" value="1"/>
</dbReference>
<dbReference type="InterPro" id="IPR039426">
    <property type="entry name" value="TonB-dep_rcpt-like"/>
</dbReference>
<keyword evidence="6 8" id="KW-0472">Membrane</keyword>
<keyword evidence="10" id="KW-0732">Signal</keyword>
<keyword evidence="3 8" id="KW-1134">Transmembrane beta strand</keyword>
<evidence type="ECO:0000256" key="10">
    <source>
        <dbReference type="SAM" id="SignalP"/>
    </source>
</evidence>
<keyword evidence="7 8" id="KW-0998">Cell outer membrane</keyword>
<keyword evidence="2 8" id="KW-0813">Transport</keyword>
<evidence type="ECO:0000256" key="3">
    <source>
        <dbReference type="ARBA" id="ARBA00022452"/>
    </source>
</evidence>
<dbReference type="InterPro" id="IPR000531">
    <property type="entry name" value="Beta-barrel_TonB"/>
</dbReference>
<protein>
    <submittedName>
        <fullName evidence="13">TonB-dependent receptor</fullName>
    </submittedName>
</protein>
<keyword evidence="13" id="KW-0675">Receptor</keyword>
<evidence type="ECO:0000256" key="5">
    <source>
        <dbReference type="ARBA" id="ARBA00023077"/>
    </source>
</evidence>
<evidence type="ECO:0000256" key="4">
    <source>
        <dbReference type="ARBA" id="ARBA00022692"/>
    </source>
</evidence>
<comment type="similarity">
    <text evidence="8 9">Belongs to the TonB-dependent receptor family.</text>
</comment>
<gene>
    <name evidence="13" type="ORF">MZV50_22540</name>
</gene>
<dbReference type="Pfam" id="PF07715">
    <property type="entry name" value="Plug"/>
    <property type="match status" value="1"/>
</dbReference>
<evidence type="ECO:0000313" key="13">
    <source>
        <dbReference type="EMBL" id="USQ95296.1"/>
    </source>
</evidence>
<dbReference type="PANTHER" id="PTHR47234">
    <property type="match status" value="1"/>
</dbReference>
<feature type="domain" description="TonB-dependent receptor plug" evidence="12">
    <location>
        <begin position="65"/>
        <end position="184"/>
    </location>
</feature>
<dbReference type="EMBL" id="CP096040">
    <property type="protein sequence ID" value="USQ95296.1"/>
    <property type="molecule type" value="Genomic_DNA"/>
</dbReference>
<evidence type="ECO:0000256" key="7">
    <source>
        <dbReference type="ARBA" id="ARBA00023237"/>
    </source>
</evidence>
<dbReference type="PROSITE" id="PS51318">
    <property type="entry name" value="TAT"/>
    <property type="match status" value="1"/>
</dbReference>
<evidence type="ECO:0000256" key="1">
    <source>
        <dbReference type="ARBA" id="ARBA00004571"/>
    </source>
</evidence>
<proteinExistence type="inferred from homology"/>
<dbReference type="Pfam" id="PF00593">
    <property type="entry name" value="TonB_dep_Rec_b-barrel"/>
    <property type="match status" value="1"/>
</dbReference>